<feature type="compositionally biased region" description="Polar residues" evidence="1">
    <location>
        <begin position="20"/>
        <end position="37"/>
    </location>
</feature>
<evidence type="ECO:0000256" key="1">
    <source>
        <dbReference type="SAM" id="MobiDB-lite"/>
    </source>
</evidence>
<feature type="region of interest" description="Disordered" evidence="1">
    <location>
        <begin position="1"/>
        <end position="90"/>
    </location>
</feature>
<dbReference type="Proteomes" id="UP000324800">
    <property type="component" value="Unassembled WGS sequence"/>
</dbReference>
<comment type="caution">
    <text evidence="2">The sequence shown here is derived from an EMBL/GenBank/DDBJ whole genome shotgun (WGS) entry which is preliminary data.</text>
</comment>
<feature type="non-terminal residue" evidence="2">
    <location>
        <position position="90"/>
    </location>
</feature>
<feature type="compositionally biased region" description="Basic and acidic residues" evidence="1">
    <location>
        <begin position="7"/>
        <end position="19"/>
    </location>
</feature>
<sequence length="90" mass="10222">MKGHNQYPKEDDRASKENMADSNLQTNLKTPDYSTVPGNEPLLRETNLESANIPNTEEFGQNEVSQTPKDPQENKWSYGGLINRLSSRQQ</sequence>
<accession>A0A5J4PLH1</accession>
<evidence type="ECO:0000313" key="2">
    <source>
        <dbReference type="EMBL" id="KAA6309303.1"/>
    </source>
</evidence>
<reference evidence="2 3" key="1">
    <citation type="submission" date="2019-03" db="EMBL/GenBank/DDBJ databases">
        <title>Single cell metagenomics reveals metabolic interactions within the superorganism composed of flagellate Streblomastix strix and complex community of Bacteroidetes bacteria on its surface.</title>
        <authorList>
            <person name="Treitli S.C."/>
            <person name="Kolisko M."/>
            <person name="Husnik F."/>
            <person name="Keeling P."/>
            <person name="Hampl V."/>
        </authorList>
    </citation>
    <scope>NUCLEOTIDE SEQUENCE [LARGE SCALE GENOMIC DNA]</scope>
    <source>
        <strain evidence="2">ST1C</strain>
    </source>
</reference>
<name>A0A5J4PLH1_9EUKA</name>
<gene>
    <name evidence="2" type="ORF">EZS28_056539</name>
</gene>
<dbReference type="AlphaFoldDB" id="A0A5J4PLH1"/>
<dbReference type="EMBL" id="SNRW01050358">
    <property type="protein sequence ID" value="KAA6309303.1"/>
    <property type="molecule type" value="Genomic_DNA"/>
</dbReference>
<organism evidence="2 3">
    <name type="scientific">Streblomastix strix</name>
    <dbReference type="NCBI Taxonomy" id="222440"/>
    <lineage>
        <taxon>Eukaryota</taxon>
        <taxon>Metamonada</taxon>
        <taxon>Preaxostyla</taxon>
        <taxon>Oxymonadida</taxon>
        <taxon>Streblomastigidae</taxon>
        <taxon>Streblomastix</taxon>
    </lineage>
</organism>
<protein>
    <submittedName>
        <fullName evidence="2">Uncharacterized protein</fullName>
    </submittedName>
</protein>
<proteinExistence type="predicted"/>
<evidence type="ECO:0000313" key="3">
    <source>
        <dbReference type="Proteomes" id="UP000324800"/>
    </source>
</evidence>
<feature type="compositionally biased region" description="Polar residues" evidence="1">
    <location>
        <begin position="48"/>
        <end position="69"/>
    </location>
</feature>